<dbReference type="EMBL" id="OFSM01000039">
    <property type="protein sequence ID" value="SOY32098.1"/>
    <property type="molecule type" value="Genomic_DNA"/>
</dbReference>
<sequence>MGKRAVITLHPRYKIGEISSRLYGAFLEPIGSMVNGMMYQPNHPSADENGLRTDVTEALKEAKLPAVRLPGGNFVSGWDWKDSIGPREQRKAHLDLAWHQIYTNEVGHDEYLKWAKLAGTEPLYTINLGSERNLNDAVYLAEYTNYAGGTYWSDLRRKYGQEEPYDVKLWYLGNEMDGPWQIGSWELNPGGYGIHANEISKALKWVDGTIETAVCVSCSPLICHYPEWDMEVLQKCYDSVDYVSMHYYHNAPTNDFQALLGGSVYYEDYINTEVAICDYIQTKNRSNKKMMLSFDEYGSTFGTRSELHFGYHPEAHLHRSFYQFNPDTKFVKHDPDKMGEGMMFGHQGDMIQALGNTSAQLAFLRHADRVKVGCMTGGIGALAAANHDHVWKTASHYPYTHLIRYGQGTSLQTIVDCDTFDIEGYYLDDGNQFQKREGLPYLDTAAALNEEKQELTIFVIQRKWDAQMGVDIDVSGFRGWTFVEHIQMYSDDRDAGNTFDNPNVIQPSVNTETKFEDGKIQATLQPLSWNVFRLEKREGGKE</sequence>
<dbReference type="AlphaFoldDB" id="A0A2K4ZNN9"/>
<dbReference type="GO" id="GO:0046556">
    <property type="term" value="F:alpha-L-arabinofuranosidase activity"/>
    <property type="evidence" value="ECO:0007669"/>
    <property type="project" value="UniProtKB-EC"/>
</dbReference>
<dbReference type="SUPFAM" id="SSF51011">
    <property type="entry name" value="Glycosyl hydrolase domain"/>
    <property type="match status" value="1"/>
</dbReference>
<evidence type="ECO:0000256" key="6">
    <source>
        <dbReference type="ARBA" id="ARBA00022801"/>
    </source>
</evidence>
<dbReference type="PANTHER" id="PTHR43576">
    <property type="entry name" value="ALPHA-L-ARABINOFURANOSIDASE C-RELATED"/>
    <property type="match status" value="1"/>
</dbReference>
<keyword evidence="6 10" id="KW-0378">Hydrolase</keyword>
<comment type="catalytic activity">
    <reaction evidence="1">
        <text>Hydrolysis of terminal non-reducing alpha-L-arabinofuranoside residues in alpha-L-arabinosides.</text>
        <dbReference type="EC" id="3.2.1.55"/>
    </reaction>
</comment>
<dbReference type="Pfam" id="PF22848">
    <property type="entry name" value="ASD1_dom"/>
    <property type="match status" value="1"/>
</dbReference>
<dbReference type="Proteomes" id="UP000236311">
    <property type="component" value="Unassembled WGS sequence"/>
</dbReference>
<comment type="pathway">
    <text evidence="2">Glycan metabolism.</text>
</comment>
<dbReference type="InterPro" id="IPR055235">
    <property type="entry name" value="ASD1_cat"/>
</dbReference>
<evidence type="ECO:0000256" key="7">
    <source>
        <dbReference type="ARBA" id="ARBA00023277"/>
    </source>
</evidence>
<dbReference type="InterPro" id="IPR013780">
    <property type="entry name" value="Glyco_hydro_b"/>
</dbReference>
<keyword evidence="8 10" id="KW-0326">Glycosidase</keyword>
<dbReference type="GO" id="GO:0046373">
    <property type="term" value="P:L-arabinose metabolic process"/>
    <property type="evidence" value="ECO:0007669"/>
    <property type="project" value="InterPro"/>
</dbReference>
<dbReference type="OrthoDB" id="9758333at2"/>
<accession>A0A2K4ZNN9</accession>
<dbReference type="GO" id="GO:0000272">
    <property type="term" value="P:polysaccharide catabolic process"/>
    <property type="evidence" value="ECO:0007669"/>
    <property type="project" value="TreeGrafter"/>
</dbReference>
<organism evidence="10 11">
    <name type="scientific">Acetatifactor muris</name>
    <dbReference type="NCBI Taxonomy" id="879566"/>
    <lineage>
        <taxon>Bacteria</taxon>
        <taxon>Bacillati</taxon>
        <taxon>Bacillota</taxon>
        <taxon>Clostridia</taxon>
        <taxon>Lachnospirales</taxon>
        <taxon>Lachnospiraceae</taxon>
        <taxon>Acetatifactor</taxon>
    </lineage>
</organism>
<evidence type="ECO:0000256" key="4">
    <source>
        <dbReference type="ARBA" id="ARBA00011165"/>
    </source>
</evidence>
<dbReference type="PANTHER" id="PTHR43576:SF3">
    <property type="entry name" value="ALPHA-L-ARABINOFURANOSIDASE C"/>
    <property type="match status" value="1"/>
</dbReference>
<comment type="subunit">
    <text evidence="4">Homohexamer; trimer of dimers.</text>
</comment>
<evidence type="ECO:0000256" key="3">
    <source>
        <dbReference type="ARBA" id="ARBA00007186"/>
    </source>
</evidence>
<evidence type="ECO:0000256" key="1">
    <source>
        <dbReference type="ARBA" id="ARBA00001462"/>
    </source>
</evidence>
<feature type="domain" description="Alpha-L-arabinofuranosidase C-terminal" evidence="9">
    <location>
        <begin position="295"/>
        <end position="528"/>
    </location>
</feature>
<keyword evidence="11" id="KW-1185">Reference proteome</keyword>
<evidence type="ECO:0000256" key="8">
    <source>
        <dbReference type="ARBA" id="ARBA00023295"/>
    </source>
</evidence>
<reference evidence="10 11" key="1">
    <citation type="submission" date="2018-01" db="EMBL/GenBank/DDBJ databases">
        <authorList>
            <person name="Gaut B.S."/>
            <person name="Morton B.R."/>
            <person name="Clegg M.T."/>
            <person name="Duvall M.R."/>
        </authorList>
    </citation>
    <scope>NUCLEOTIDE SEQUENCE [LARGE SCALE GENOMIC DNA]</scope>
    <source>
        <strain evidence="10">GP69</strain>
    </source>
</reference>
<name>A0A2K4ZNN9_9FIRM</name>
<evidence type="ECO:0000256" key="5">
    <source>
        <dbReference type="ARBA" id="ARBA00012670"/>
    </source>
</evidence>
<evidence type="ECO:0000256" key="2">
    <source>
        <dbReference type="ARBA" id="ARBA00004881"/>
    </source>
</evidence>
<dbReference type="Gene3D" id="3.20.20.80">
    <property type="entry name" value="Glycosidases"/>
    <property type="match status" value="1"/>
</dbReference>
<proteinExistence type="inferred from homology"/>
<evidence type="ECO:0000313" key="11">
    <source>
        <dbReference type="Proteomes" id="UP000236311"/>
    </source>
</evidence>
<comment type="similarity">
    <text evidence="3">Belongs to the glycosyl hydrolase 51 family.</text>
</comment>
<gene>
    <name evidence="10" type="primary">abfA_3</name>
    <name evidence="10" type="ORF">AMURIS_04851</name>
</gene>
<dbReference type="SMART" id="SM00813">
    <property type="entry name" value="Alpha-L-AF_C"/>
    <property type="match status" value="1"/>
</dbReference>
<dbReference type="EC" id="3.2.1.55" evidence="5"/>
<evidence type="ECO:0000259" key="9">
    <source>
        <dbReference type="SMART" id="SM00813"/>
    </source>
</evidence>
<dbReference type="SUPFAM" id="SSF51445">
    <property type="entry name" value="(Trans)glycosidases"/>
    <property type="match status" value="1"/>
</dbReference>
<dbReference type="InterPro" id="IPR017853">
    <property type="entry name" value="GH"/>
</dbReference>
<keyword evidence="7" id="KW-0119">Carbohydrate metabolism</keyword>
<dbReference type="InterPro" id="IPR010720">
    <property type="entry name" value="Alpha-L-AF_C"/>
</dbReference>
<dbReference type="Pfam" id="PF06964">
    <property type="entry name" value="Alpha-L-AF_C"/>
    <property type="match status" value="1"/>
</dbReference>
<evidence type="ECO:0000313" key="10">
    <source>
        <dbReference type="EMBL" id="SOY32098.1"/>
    </source>
</evidence>
<dbReference type="Gene3D" id="2.60.40.1180">
    <property type="entry name" value="Golgi alpha-mannosidase II"/>
    <property type="match status" value="1"/>
</dbReference>
<dbReference type="RefSeq" id="WP_103242068.1">
    <property type="nucleotide sequence ID" value="NZ_CANRXC010000018.1"/>
</dbReference>
<protein>
    <recommendedName>
        <fullName evidence="5">non-reducing end alpha-L-arabinofuranosidase</fullName>
        <ecNumber evidence="5">3.2.1.55</ecNumber>
    </recommendedName>
</protein>